<gene>
    <name evidence="2" type="ORF">FGO68_gene3411</name>
</gene>
<sequence length="943" mass="104615">MQQKKHNKTGTFSHTGGLSTKPVAPEDNWELTANPSVYLDQLPQPYRFINSCLDLMILRPVFNQITLIEEAKKTTEYEGFLRELQATGFVDHSEGITCMAQVKPVVIGAAGKVDKEAGQHVGNKVLIGDKYGQMQLFDASRKLMLDKKTLFEAPKQIIGITTATLAWLDTRLTYAAVVARANPIVKIVVFKHNENKLHHLYNLNTCPALPNPESLDSNPEQSYLELPSEAKLSQDALFLTITTFNGEVKVVKLPAIINPARDSDEPANPNPAPVATGPPGKGQAAPAQQPVLQVPAQQSGEDKPIVLRPEIDTLPLVNLDIAQILITKIDAKKETRFKDPFIYNPNLDEEGLASPATEEPPKPFPAHHPLPSFKYVVGAPNKDSDGGDAGILPKRGRFYPSVHFIRSKYCTSYQPDTVSNRQVKEAYMTTGVVIAYGNQFEVVVYNIQKPGKEGIMPDYSKDYYDKVIAQKKLSQKKKPEKSLSSLLKTVRSKEADGTKAAQEAELAAMRESMAKPVRSFKMPYAISAVAFQGDLDSFQAMAVGLVDGAIIVLDLILGVERMFLEKHPAEITALAFWEDKTLISGSIDGRVNVADLESEGDDKKILRCQNCQDRKIPVARVLSSDFGLGIAVDIEGNCRFYDLVRCRKIAKVSSLNQRESDARFAVNNCRWRLVGGGFEVSGESFMGVTQTTEVPSGTVHGVSEKDIFIDKKYSDQRDHLKSLPQILLESPETPFYHQKSTLCIFRFEDVLFSLYPHMAQIRKRGMPSIKEIFIKSDPQSKEAIQSNVNLPGNNNYMSMQSGGDVKNELSSNKSGGLANLASLQKSFGVNAAPGTKSIMSGSSQTRPNQVGFADSQAGKYDAPTLKRLNPELYKEMAKQSKQVQDPIFTSVQHLKERYSYHEMRVQRIQKRTEEVTRELEQKREEEMAAQKKKRGVSSSGTQK</sequence>
<dbReference type="InterPro" id="IPR015943">
    <property type="entry name" value="WD40/YVTN_repeat-like_dom_sf"/>
</dbReference>
<protein>
    <submittedName>
        <fullName evidence="2">Uncharacterized protein</fullName>
    </submittedName>
</protein>
<dbReference type="Gene3D" id="2.130.10.10">
    <property type="entry name" value="YVTN repeat-like/Quinoprotein amine dehydrogenase"/>
    <property type="match status" value="1"/>
</dbReference>
<dbReference type="AlphaFoldDB" id="A0A8J8P5S9"/>
<name>A0A8J8P5S9_HALGN</name>
<dbReference type="SUPFAM" id="SSF50978">
    <property type="entry name" value="WD40 repeat-like"/>
    <property type="match status" value="1"/>
</dbReference>
<dbReference type="EMBL" id="RRYP01001054">
    <property type="protein sequence ID" value="TNV86474.1"/>
    <property type="molecule type" value="Genomic_DNA"/>
</dbReference>
<dbReference type="Proteomes" id="UP000785679">
    <property type="component" value="Unassembled WGS sequence"/>
</dbReference>
<proteinExistence type="predicted"/>
<feature type="region of interest" description="Disordered" evidence="1">
    <location>
        <begin position="916"/>
        <end position="943"/>
    </location>
</feature>
<organism evidence="2 3">
    <name type="scientific">Halteria grandinella</name>
    <dbReference type="NCBI Taxonomy" id="5974"/>
    <lineage>
        <taxon>Eukaryota</taxon>
        <taxon>Sar</taxon>
        <taxon>Alveolata</taxon>
        <taxon>Ciliophora</taxon>
        <taxon>Intramacronucleata</taxon>
        <taxon>Spirotrichea</taxon>
        <taxon>Stichotrichia</taxon>
        <taxon>Sporadotrichida</taxon>
        <taxon>Halteriidae</taxon>
        <taxon>Halteria</taxon>
    </lineage>
</organism>
<feature type="region of interest" description="Disordered" evidence="1">
    <location>
        <begin position="260"/>
        <end position="289"/>
    </location>
</feature>
<evidence type="ECO:0000313" key="2">
    <source>
        <dbReference type="EMBL" id="TNV86474.1"/>
    </source>
</evidence>
<dbReference type="InterPro" id="IPR036322">
    <property type="entry name" value="WD40_repeat_dom_sf"/>
</dbReference>
<feature type="compositionally biased region" description="Polar residues" evidence="1">
    <location>
        <begin position="9"/>
        <end position="18"/>
    </location>
</feature>
<reference evidence="2" key="1">
    <citation type="submission" date="2019-06" db="EMBL/GenBank/DDBJ databases">
        <authorList>
            <person name="Zheng W."/>
        </authorList>
    </citation>
    <scope>NUCLEOTIDE SEQUENCE</scope>
    <source>
        <strain evidence="2">QDHG01</strain>
    </source>
</reference>
<evidence type="ECO:0000256" key="1">
    <source>
        <dbReference type="SAM" id="MobiDB-lite"/>
    </source>
</evidence>
<evidence type="ECO:0000313" key="3">
    <source>
        <dbReference type="Proteomes" id="UP000785679"/>
    </source>
</evidence>
<comment type="caution">
    <text evidence="2">The sequence shown here is derived from an EMBL/GenBank/DDBJ whole genome shotgun (WGS) entry which is preliminary data.</text>
</comment>
<feature type="region of interest" description="Disordered" evidence="1">
    <location>
        <begin position="1"/>
        <end position="20"/>
    </location>
</feature>
<accession>A0A8J8P5S9</accession>
<dbReference type="OrthoDB" id="311805at2759"/>
<feature type="compositionally biased region" description="Basic and acidic residues" evidence="1">
    <location>
        <begin position="916"/>
        <end position="929"/>
    </location>
</feature>
<keyword evidence="3" id="KW-1185">Reference proteome</keyword>